<sequence>MSMEAAAILLLGLASLNPQAPRDRETPVSYVILADEGLQARLSSLLAKSGIAIASSQSGMIYAGCASAWRSHREQADLCIASRMTGDEPDVVLNGYVGEAPPGRRRISCVGRHGADAVFLPDDEKEGIGALRDCLSKAAGGKASPSHQIYGVRSAALDKAANSEEARAAAASVLILAVDHVGIPRGLEGDCLVEGRIKSVARGAGFAPYGRIELSIPCGAESSPGGKRRVAMANIRAGTFAAAYFDDQQHLLDFHSVRE</sequence>
<keyword evidence="2" id="KW-1185">Reference proteome</keyword>
<dbReference type="AlphaFoldDB" id="A0A7T2GLK4"/>
<organism evidence="1 2">
    <name type="scientific">Allosphingosinicella flava</name>
    <dbReference type="NCBI Taxonomy" id="2771430"/>
    <lineage>
        <taxon>Bacteria</taxon>
        <taxon>Pseudomonadati</taxon>
        <taxon>Pseudomonadota</taxon>
        <taxon>Alphaproteobacteria</taxon>
        <taxon>Sphingomonadales</taxon>
        <taxon>Sphingomonadaceae</taxon>
        <taxon>Allosphingosinicella</taxon>
    </lineage>
</organism>
<reference evidence="1 2" key="1">
    <citation type="submission" date="2020-11" db="EMBL/GenBank/DDBJ databases">
        <title>Genome seq and assembly of Sphingosinicella sp.</title>
        <authorList>
            <person name="Chhetri G."/>
        </authorList>
    </citation>
    <scope>NUCLEOTIDE SEQUENCE [LARGE SCALE GENOMIC DNA]</scope>
    <source>
        <strain evidence="1 2">UDD2</strain>
    </source>
</reference>
<dbReference type="KEGG" id="sflv:IC614_05910"/>
<accession>A0A7T2GLK4</accession>
<dbReference type="EMBL" id="CP065592">
    <property type="protein sequence ID" value="QPQ56101.1"/>
    <property type="molecule type" value="Genomic_DNA"/>
</dbReference>
<dbReference type="RefSeq" id="WP_200972961.1">
    <property type="nucleotide sequence ID" value="NZ_CP065592.1"/>
</dbReference>
<protein>
    <submittedName>
        <fullName evidence="1">Uncharacterized protein</fullName>
    </submittedName>
</protein>
<evidence type="ECO:0000313" key="1">
    <source>
        <dbReference type="EMBL" id="QPQ56101.1"/>
    </source>
</evidence>
<name>A0A7T2GLK4_9SPHN</name>
<gene>
    <name evidence="1" type="ORF">IC614_05910</name>
</gene>
<dbReference type="Proteomes" id="UP000594873">
    <property type="component" value="Chromosome"/>
</dbReference>
<proteinExistence type="predicted"/>
<evidence type="ECO:0000313" key="2">
    <source>
        <dbReference type="Proteomes" id="UP000594873"/>
    </source>
</evidence>